<dbReference type="Gene3D" id="1.10.1450.10">
    <property type="entry name" value="Tetraspanin"/>
    <property type="match status" value="1"/>
</dbReference>
<evidence type="ECO:0000256" key="6">
    <source>
        <dbReference type="PIRSR" id="PIRSR002419-1"/>
    </source>
</evidence>
<name>A0A068Y7H8_ECHMU</name>
<gene>
    <name evidence="8" type="ORF">EmuJ_000833400</name>
</gene>
<dbReference type="PROSITE" id="PS00421">
    <property type="entry name" value="TM4_1"/>
    <property type="match status" value="1"/>
</dbReference>
<dbReference type="eggNOG" id="KOG3882">
    <property type="taxonomic scope" value="Eukaryota"/>
</dbReference>
<dbReference type="PANTHER" id="PTHR19282:SF452">
    <property type="entry name" value="LD03691P"/>
    <property type="match status" value="1"/>
</dbReference>
<evidence type="ECO:0000313" key="9">
    <source>
        <dbReference type="Proteomes" id="UP000017246"/>
    </source>
</evidence>
<dbReference type="InterPro" id="IPR018503">
    <property type="entry name" value="Tetraspanin_CS"/>
</dbReference>
<dbReference type="PANTHER" id="PTHR19282">
    <property type="entry name" value="TETRASPANIN"/>
    <property type="match status" value="1"/>
</dbReference>
<dbReference type="Pfam" id="PF00335">
    <property type="entry name" value="Tetraspanin"/>
    <property type="match status" value="1"/>
</dbReference>
<dbReference type="OrthoDB" id="9993879at2759"/>
<organism evidence="8 9">
    <name type="scientific">Echinococcus multilocularis</name>
    <name type="common">Fox tapeworm</name>
    <dbReference type="NCBI Taxonomy" id="6211"/>
    <lineage>
        <taxon>Eukaryota</taxon>
        <taxon>Metazoa</taxon>
        <taxon>Spiralia</taxon>
        <taxon>Lophotrochozoa</taxon>
        <taxon>Platyhelminthes</taxon>
        <taxon>Cestoda</taxon>
        <taxon>Eucestoda</taxon>
        <taxon>Cyclophyllidea</taxon>
        <taxon>Taeniidae</taxon>
        <taxon>Echinococcus</taxon>
    </lineage>
</organism>
<dbReference type="CDD" id="cd03127">
    <property type="entry name" value="tetraspanin_LEL"/>
    <property type="match status" value="1"/>
</dbReference>
<proteinExistence type="inferred from homology"/>
<keyword evidence="3 7" id="KW-0812">Transmembrane</keyword>
<feature type="transmembrane region" description="Helical" evidence="7">
    <location>
        <begin position="56"/>
        <end position="79"/>
    </location>
</feature>
<dbReference type="InterPro" id="IPR000301">
    <property type="entry name" value="Tetraspanin_animals"/>
</dbReference>
<sequence length="248" mass="27778">MGRACAECLRMVLVIYNFILVLIGLVILGFAVYAYIEPVAQELIEVSNRRTTATVVLFVLMGLGSLTLIVALFGCCGAYHESPCLLATYFIFLIIIFAVQLSGAAAGYFYKEKIFENTERRMREGVFEHMKPIPTLNRQPVLMNAVQKVFECCGVQGPSDYDGKIPMSCCIASRSSCNAAEFREDEIYTHGCLDKYKEAGVSFLQILFLVVFAISFFEIFGLLFSIIMCCIVRKYTADYYEVDYAPAS</sequence>
<dbReference type="OMA" id="IMCCIVR"/>
<keyword evidence="9" id="KW-1185">Reference proteome</keyword>
<feature type="disulfide bond" evidence="6">
    <location>
        <begin position="152"/>
        <end position="192"/>
    </location>
</feature>
<dbReference type="STRING" id="6211.A0A068Y7H8"/>
<evidence type="ECO:0000313" key="8">
    <source>
        <dbReference type="EMBL" id="CDS40740.1"/>
    </source>
</evidence>
<dbReference type="GO" id="GO:0016020">
    <property type="term" value="C:membrane"/>
    <property type="evidence" value="ECO:0007669"/>
    <property type="project" value="UniProtKB-SubCell"/>
</dbReference>
<comment type="similarity">
    <text evidence="2 7">Belongs to the tetraspanin (TM4SF) family.</text>
</comment>
<feature type="transmembrane region" description="Helical" evidence="7">
    <location>
        <begin position="12"/>
        <end position="36"/>
    </location>
</feature>
<dbReference type="PIRSF" id="PIRSF002419">
    <property type="entry name" value="Tetraspanin"/>
    <property type="match status" value="1"/>
</dbReference>
<reference evidence="8" key="2">
    <citation type="submission" date="2015-11" db="EMBL/GenBank/DDBJ databases">
        <authorList>
            <person name="Zhang Y."/>
            <person name="Guo Z."/>
        </authorList>
    </citation>
    <scope>NUCLEOTIDE SEQUENCE</scope>
</reference>
<evidence type="ECO:0000256" key="7">
    <source>
        <dbReference type="RuleBase" id="RU361218"/>
    </source>
</evidence>
<keyword evidence="4 7" id="KW-1133">Transmembrane helix</keyword>
<feature type="transmembrane region" description="Helical" evidence="7">
    <location>
        <begin position="203"/>
        <end position="232"/>
    </location>
</feature>
<comment type="subcellular location">
    <subcellularLocation>
        <location evidence="1 7">Membrane</location>
        <topology evidence="1 7">Multi-pass membrane protein</topology>
    </subcellularLocation>
</comment>
<evidence type="ECO:0000256" key="1">
    <source>
        <dbReference type="ARBA" id="ARBA00004141"/>
    </source>
</evidence>
<feature type="transmembrane region" description="Helical" evidence="7">
    <location>
        <begin position="86"/>
        <end position="110"/>
    </location>
</feature>
<dbReference type="PRINTS" id="PR00259">
    <property type="entry name" value="TMFOUR"/>
</dbReference>
<dbReference type="InterPro" id="IPR018499">
    <property type="entry name" value="Tetraspanin/Peripherin"/>
</dbReference>
<evidence type="ECO:0000256" key="4">
    <source>
        <dbReference type="ARBA" id="ARBA00022989"/>
    </source>
</evidence>
<evidence type="ECO:0000256" key="5">
    <source>
        <dbReference type="ARBA" id="ARBA00023136"/>
    </source>
</evidence>
<dbReference type="EMBL" id="LN902841">
    <property type="protein sequence ID" value="CDS40740.1"/>
    <property type="molecule type" value="Genomic_DNA"/>
</dbReference>
<dbReference type="Proteomes" id="UP000017246">
    <property type="component" value="Unassembled WGS sequence"/>
</dbReference>
<accession>A0A068Y7H8</accession>
<feature type="disulfide bond" evidence="6">
    <location>
        <begin position="153"/>
        <end position="170"/>
    </location>
</feature>
<keyword evidence="5 7" id="KW-0472">Membrane</keyword>
<evidence type="ECO:0000256" key="2">
    <source>
        <dbReference type="ARBA" id="ARBA00006840"/>
    </source>
</evidence>
<dbReference type="InterPro" id="IPR008952">
    <property type="entry name" value="Tetraspanin_EC2_sf"/>
</dbReference>
<keyword evidence="6" id="KW-1015">Disulfide bond</keyword>
<reference evidence="8" key="1">
    <citation type="journal article" date="2013" name="Nature">
        <title>The genomes of four tapeworm species reveal adaptations to parasitism.</title>
        <authorList>
            <person name="Tsai I.J."/>
            <person name="Zarowiecki M."/>
            <person name="Holroyd N."/>
            <person name="Garciarrubio A."/>
            <person name="Sanchez-Flores A."/>
            <person name="Brooks K.L."/>
            <person name="Tracey A."/>
            <person name="Bobes R.J."/>
            <person name="Fragoso G."/>
            <person name="Sciutto E."/>
            <person name="Aslett M."/>
            <person name="Beasley H."/>
            <person name="Bennett H.M."/>
            <person name="Cai J."/>
            <person name="Camicia F."/>
            <person name="Clark R."/>
            <person name="Cucher M."/>
            <person name="De Silva N."/>
            <person name="Day T.A."/>
            <person name="Deplazes P."/>
            <person name="Estrada K."/>
            <person name="Fernandez C."/>
            <person name="Holland P.W."/>
            <person name="Hou J."/>
            <person name="Hu S."/>
            <person name="Huckvale T."/>
            <person name="Hung S.S."/>
            <person name="Kamenetzky L."/>
            <person name="Keane J.A."/>
            <person name="Kiss F."/>
            <person name="Koziol U."/>
            <person name="Lambert O."/>
            <person name="Liu K."/>
            <person name="Luo X."/>
            <person name="Luo Y."/>
            <person name="Macchiaroli N."/>
            <person name="Nichol S."/>
            <person name="Paps J."/>
            <person name="Parkinson J."/>
            <person name="Pouchkina-Stantcheva N."/>
            <person name="Riddiford N."/>
            <person name="Rosenzvit M."/>
            <person name="Salinas G."/>
            <person name="Wasmuth J.D."/>
            <person name="Zamanian M."/>
            <person name="Zheng Y."/>
            <person name="Cai X."/>
            <person name="Soberon X."/>
            <person name="Olson P.D."/>
            <person name="Laclette J.P."/>
            <person name="Brehm K."/>
            <person name="Berriman M."/>
            <person name="Garciarrubio A."/>
            <person name="Bobes R.J."/>
            <person name="Fragoso G."/>
            <person name="Sanchez-Flores A."/>
            <person name="Estrada K."/>
            <person name="Cevallos M.A."/>
            <person name="Morett E."/>
            <person name="Gonzalez V."/>
            <person name="Portillo T."/>
            <person name="Ochoa-Leyva A."/>
            <person name="Jose M.V."/>
            <person name="Sciutto E."/>
            <person name="Landa A."/>
            <person name="Jimenez L."/>
            <person name="Valdes V."/>
            <person name="Carrero J.C."/>
            <person name="Larralde C."/>
            <person name="Morales-Montor J."/>
            <person name="Limon-Lason J."/>
            <person name="Soberon X."/>
            <person name="Laclette J.P."/>
        </authorList>
    </citation>
    <scope>NUCLEOTIDE SEQUENCE [LARGE SCALE GENOMIC DNA]</scope>
</reference>
<dbReference type="AlphaFoldDB" id="A0A068Y7H8"/>
<protein>
    <recommendedName>
        <fullName evidence="7">Tetraspanin</fullName>
    </recommendedName>
</protein>
<dbReference type="SUPFAM" id="SSF48652">
    <property type="entry name" value="Tetraspanin"/>
    <property type="match status" value="1"/>
</dbReference>
<evidence type="ECO:0000256" key="3">
    <source>
        <dbReference type="ARBA" id="ARBA00022692"/>
    </source>
</evidence>